<dbReference type="Proteomes" id="UP001597097">
    <property type="component" value="Unassembled WGS sequence"/>
</dbReference>
<organism evidence="2 3">
    <name type="scientific">Nonomuraea guangzhouensis</name>
    <dbReference type="NCBI Taxonomy" id="1291555"/>
    <lineage>
        <taxon>Bacteria</taxon>
        <taxon>Bacillati</taxon>
        <taxon>Actinomycetota</taxon>
        <taxon>Actinomycetes</taxon>
        <taxon>Streptosporangiales</taxon>
        <taxon>Streptosporangiaceae</taxon>
        <taxon>Nonomuraea</taxon>
    </lineage>
</organism>
<dbReference type="EMBL" id="JBHUCM010000029">
    <property type="protein sequence ID" value="MFD1541558.1"/>
    <property type="molecule type" value="Genomic_DNA"/>
</dbReference>
<evidence type="ECO:0000313" key="2">
    <source>
        <dbReference type="EMBL" id="MFD1541558.1"/>
    </source>
</evidence>
<sequence length="60" mass="6306">MPNNDRLQAEPLDRTDGTFGVITAVSATVRGGMHLRWASVPESVDLTGAVTTVLADAPAR</sequence>
<accession>A0ABW4GGY0</accession>
<comment type="caution">
    <text evidence="2">The sequence shown here is derived from an EMBL/GenBank/DDBJ whole genome shotgun (WGS) entry which is preliminary data.</text>
</comment>
<gene>
    <name evidence="2" type="ORF">ACFSJ0_31220</name>
</gene>
<dbReference type="PROSITE" id="PS00079">
    <property type="entry name" value="MULTICOPPER_OXIDASE1"/>
    <property type="match status" value="1"/>
</dbReference>
<proteinExistence type="predicted"/>
<name>A0ABW4GGY0_9ACTN</name>
<evidence type="ECO:0000256" key="1">
    <source>
        <dbReference type="ARBA" id="ARBA00022723"/>
    </source>
</evidence>
<reference evidence="3" key="1">
    <citation type="journal article" date="2019" name="Int. J. Syst. Evol. Microbiol.">
        <title>The Global Catalogue of Microorganisms (GCM) 10K type strain sequencing project: providing services to taxonomists for standard genome sequencing and annotation.</title>
        <authorList>
            <consortium name="The Broad Institute Genomics Platform"/>
            <consortium name="The Broad Institute Genome Sequencing Center for Infectious Disease"/>
            <person name="Wu L."/>
            <person name="Ma J."/>
        </authorList>
    </citation>
    <scope>NUCLEOTIDE SEQUENCE [LARGE SCALE GENOMIC DNA]</scope>
    <source>
        <strain evidence="3">CGMCC 1.15399</strain>
    </source>
</reference>
<keyword evidence="1" id="KW-0479">Metal-binding</keyword>
<dbReference type="InterPro" id="IPR033138">
    <property type="entry name" value="Cu_oxidase_CS"/>
</dbReference>
<dbReference type="RefSeq" id="WP_219534570.1">
    <property type="nucleotide sequence ID" value="NZ_JAHKRM010000022.1"/>
</dbReference>
<keyword evidence="3" id="KW-1185">Reference proteome</keyword>
<protein>
    <submittedName>
        <fullName evidence="2">Uncharacterized protein</fullName>
    </submittedName>
</protein>
<evidence type="ECO:0000313" key="3">
    <source>
        <dbReference type="Proteomes" id="UP001597097"/>
    </source>
</evidence>